<gene>
    <name evidence="1" type="ORF">VNO80_15473</name>
</gene>
<dbReference type="EMBL" id="JAYMYR010000006">
    <property type="protein sequence ID" value="KAK7356206.1"/>
    <property type="molecule type" value="Genomic_DNA"/>
</dbReference>
<dbReference type="AlphaFoldDB" id="A0AAN9MKA8"/>
<comment type="caution">
    <text evidence="1">The sequence shown here is derived from an EMBL/GenBank/DDBJ whole genome shotgun (WGS) entry which is preliminary data.</text>
</comment>
<evidence type="ECO:0000313" key="1">
    <source>
        <dbReference type="EMBL" id="KAK7356206.1"/>
    </source>
</evidence>
<accession>A0AAN9MKA8</accession>
<protein>
    <submittedName>
        <fullName evidence="1">Uncharacterized protein</fullName>
    </submittedName>
</protein>
<organism evidence="1 2">
    <name type="scientific">Phaseolus coccineus</name>
    <name type="common">Scarlet runner bean</name>
    <name type="synonym">Phaseolus multiflorus</name>
    <dbReference type="NCBI Taxonomy" id="3886"/>
    <lineage>
        <taxon>Eukaryota</taxon>
        <taxon>Viridiplantae</taxon>
        <taxon>Streptophyta</taxon>
        <taxon>Embryophyta</taxon>
        <taxon>Tracheophyta</taxon>
        <taxon>Spermatophyta</taxon>
        <taxon>Magnoliopsida</taxon>
        <taxon>eudicotyledons</taxon>
        <taxon>Gunneridae</taxon>
        <taxon>Pentapetalae</taxon>
        <taxon>rosids</taxon>
        <taxon>fabids</taxon>
        <taxon>Fabales</taxon>
        <taxon>Fabaceae</taxon>
        <taxon>Papilionoideae</taxon>
        <taxon>50 kb inversion clade</taxon>
        <taxon>NPAAA clade</taxon>
        <taxon>indigoferoid/millettioid clade</taxon>
        <taxon>Phaseoleae</taxon>
        <taxon>Phaseolus</taxon>
    </lineage>
</organism>
<sequence length="110" mass="12734">MKPHKAWLHQRRCFSLARQPTSRRCFQFSHSAFDFDCVCYLFLFTSYGPTWHHTNTLPCPLLHDVNPTSGINRVLNSNEKMPRESVGVCTWLINKHAKLFGVVSSYKFGS</sequence>
<evidence type="ECO:0000313" key="2">
    <source>
        <dbReference type="Proteomes" id="UP001374584"/>
    </source>
</evidence>
<reference evidence="1 2" key="1">
    <citation type="submission" date="2024-01" db="EMBL/GenBank/DDBJ databases">
        <title>The genomes of 5 underutilized Papilionoideae crops provide insights into root nodulation and disease resistanc.</title>
        <authorList>
            <person name="Jiang F."/>
        </authorList>
    </citation>
    <scope>NUCLEOTIDE SEQUENCE [LARGE SCALE GENOMIC DNA]</scope>
    <source>
        <strain evidence="1">JINMINGXINNONG_FW02</strain>
        <tissue evidence="1">Leaves</tissue>
    </source>
</reference>
<name>A0AAN9MKA8_PHACN</name>
<dbReference type="Proteomes" id="UP001374584">
    <property type="component" value="Unassembled WGS sequence"/>
</dbReference>
<proteinExistence type="predicted"/>
<keyword evidence="2" id="KW-1185">Reference proteome</keyword>